<dbReference type="STRING" id="329046.A0A1Y2C7Y5"/>
<gene>
    <name evidence="7" type="ORF">BCR33DRAFT_717721</name>
</gene>
<evidence type="ECO:0000313" key="7">
    <source>
        <dbReference type="EMBL" id="ORY42994.1"/>
    </source>
</evidence>
<dbReference type="PANTHER" id="PTHR40079">
    <property type="entry name" value="MANNAN ENDO-1,4-BETA-MANNOSIDASE E-RELATED"/>
    <property type="match status" value="1"/>
</dbReference>
<dbReference type="InterPro" id="IPR017853">
    <property type="entry name" value="GH"/>
</dbReference>
<dbReference type="InterPro" id="IPR022790">
    <property type="entry name" value="GH26_dom"/>
</dbReference>
<keyword evidence="8" id="KW-1185">Reference proteome</keyword>
<reference evidence="7 8" key="1">
    <citation type="submission" date="2016-07" db="EMBL/GenBank/DDBJ databases">
        <title>Pervasive Adenine N6-methylation of Active Genes in Fungi.</title>
        <authorList>
            <consortium name="DOE Joint Genome Institute"/>
            <person name="Mondo S.J."/>
            <person name="Dannebaum R.O."/>
            <person name="Kuo R.C."/>
            <person name="Labutti K."/>
            <person name="Haridas S."/>
            <person name="Kuo A."/>
            <person name="Salamov A."/>
            <person name="Ahrendt S.R."/>
            <person name="Lipzen A."/>
            <person name="Sullivan W."/>
            <person name="Andreopoulos W.B."/>
            <person name="Clum A."/>
            <person name="Lindquist E."/>
            <person name="Daum C."/>
            <person name="Ramamoorthy G.K."/>
            <person name="Gryganskyi A."/>
            <person name="Culley D."/>
            <person name="Magnuson J.K."/>
            <person name="James T.Y."/>
            <person name="O'Malley M.A."/>
            <person name="Stajich J.E."/>
            <person name="Spatafora J.W."/>
            <person name="Visel A."/>
            <person name="Grigoriev I.V."/>
        </authorList>
    </citation>
    <scope>NUCLEOTIDE SEQUENCE [LARGE SCALE GENOMIC DNA]</scope>
    <source>
        <strain evidence="7 8">JEL800</strain>
    </source>
</reference>
<feature type="domain" description="GH26" evidence="6">
    <location>
        <begin position="60"/>
        <end position="422"/>
    </location>
</feature>
<dbReference type="SUPFAM" id="SSF51445">
    <property type="entry name" value="(Trans)glycosidases"/>
    <property type="match status" value="1"/>
</dbReference>
<proteinExistence type="inferred from homology"/>
<comment type="similarity">
    <text evidence="1 4">Belongs to the glycosyl hydrolase 26 family.</text>
</comment>
<keyword evidence="5" id="KW-0812">Transmembrane</keyword>
<evidence type="ECO:0000256" key="3">
    <source>
        <dbReference type="ARBA" id="ARBA00023295"/>
    </source>
</evidence>
<keyword evidence="5" id="KW-0472">Membrane</keyword>
<dbReference type="GO" id="GO:0016985">
    <property type="term" value="F:mannan endo-1,4-beta-mannosidase activity"/>
    <property type="evidence" value="ECO:0007669"/>
    <property type="project" value="InterPro"/>
</dbReference>
<evidence type="ECO:0000313" key="8">
    <source>
        <dbReference type="Proteomes" id="UP000193642"/>
    </source>
</evidence>
<comment type="caution">
    <text evidence="7">The sequence shown here is derived from an EMBL/GenBank/DDBJ whole genome shotgun (WGS) entry which is preliminary data.</text>
</comment>
<feature type="transmembrane region" description="Helical" evidence="5">
    <location>
        <begin position="12"/>
        <end position="31"/>
    </location>
</feature>
<evidence type="ECO:0000256" key="5">
    <source>
        <dbReference type="SAM" id="Phobius"/>
    </source>
</evidence>
<sequence length="456" mass="51725">MLRHNILHCLFWTKALVAMLLGLFCLLWFSWRIYDLHTRAVPAFFDGLQSVDVSAPDCTYDPTSKWARLEPQTDGIQMYGFSLDWSVETPSKIVTKLNGFRPNVFNAFMDFSANESKPAFDFSLLNWYASEAGRVKAMLEISIMMDPADKLQDFQDDRFNELAKALADCNAAYGVPIYLRYGHEMNGPFSSYGFDPIHYIPNFRSMSTILKQHTNMTAIVWAPNVGKGYPFSTSGGVPLPVPGDPNFDLMDTNKDGVIDENDDPYGPWWPGAEYVDWVGLSLYYYPPDEAYLRNHAVPDGYFDGYLTGVGYNQGANWEQNYDFYRRFALEQNKPMMLPETGSPSLYIIDPDGPGPSASNPGDSLAQTPVQLRLEWYNQIMNTSSLAKYPNLKLMVNFEEEKVLGGFYRDWRVTNDTTIITGMLSLFKGWSTHMKEGNQFDYHCNGDVVLNGQSGSF</sequence>
<evidence type="ECO:0000256" key="1">
    <source>
        <dbReference type="ARBA" id="ARBA00007754"/>
    </source>
</evidence>
<dbReference type="Gene3D" id="3.20.20.80">
    <property type="entry name" value="Glycosidases"/>
    <property type="match status" value="1"/>
</dbReference>
<keyword evidence="2 4" id="KW-0378">Hydrolase</keyword>
<feature type="active site" description="Proton donor" evidence="4">
    <location>
        <position position="184"/>
    </location>
</feature>
<evidence type="ECO:0000259" key="6">
    <source>
        <dbReference type="PROSITE" id="PS51764"/>
    </source>
</evidence>
<dbReference type="PANTHER" id="PTHR40079:SF4">
    <property type="entry name" value="GH26 DOMAIN-CONTAINING PROTEIN-RELATED"/>
    <property type="match status" value="1"/>
</dbReference>
<dbReference type="PROSITE" id="PS51764">
    <property type="entry name" value="GH26"/>
    <property type="match status" value="1"/>
</dbReference>
<dbReference type="GO" id="GO:0006080">
    <property type="term" value="P:substituted mannan metabolic process"/>
    <property type="evidence" value="ECO:0007669"/>
    <property type="project" value="InterPro"/>
</dbReference>
<dbReference type="OrthoDB" id="428177at2759"/>
<dbReference type="Proteomes" id="UP000193642">
    <property type="component" value="Unassembled WGS sequence"/>
</dbReference>
<dbReference type="InterPro" id="IPR000805">
    <property type="entry name" value="Glyco_hydro_26"/>
</dbReference>
<evidence type="ECO:0000256" key="2">
    <source>
        <dbReference type="ARBA" id="ARBA00022801"/>
    </source>
</evidence>
<keyword evidence="5" id="KW-1133">Transmembrane helix</keyword>
<keyword evidence="3 4" id="KW-0326">Glycosidase</keyword>
<protein>
    <submittedName>
        <fullName evidence="7">Glycoside hydrolase</fullName>
    </submittedName>
</protein>
<evidence type="ECO:0000256" key="4">
    <source>
        <dbReference type="PROSITE-ProRule" id="PRU01100"/>
    </source>
</evidence>
<name>A0A1Y2C7Y5_9FUNG</name>
<organism evidence="7 8">
    <name type="scientific">Rhizoclosmatium globosum</name>
    <dbReference type="NCBI Taxonomy" id="329046"/>
    <lineage>
        <taxon>Eukaryota</taxon>
        <taxon>Fungi</taxon>
        <taxon>Fungi incertae sedis</taxon>
        <taxon>Chytridiomycota</taxon>
        <taxon>Chytridiomycota incertae sedis</taxon>
        <taxon>Chytridiomycetes</taxon>
        <taxon>Chytridiales</taxon>
        <taxon>Chytriomycetaceae</taxon>
        <taxon>Rhizoclosmatium</taxon>
    </lineage>
</organism>
<dbReference type="EMBL" id="MCGO01000026">
    <property type="protein sequence ID" value="ORY42994.1"/>
    <property type="molecule type" value="Genomic_DNA"/>
</dbReference>
<dbReference type="AlphaFoldDB" id="A0A1Y2C7Y5"/>
<accession>A0A1Y2C7Y5</accession>
<feature type="active site" description="Nucleophile" evidence="4">
    <location>
        <position position="339"/>
    </location>
</feature>